<dbReference type="EMBL" id="LDAU01000211">
    <property type="protein sequence ID" value="KRW99508.1"/>
    <property type="molecule type" value="Genomic_DNA"/>
</dbReference>
<dbReference type="Proteomes" id="UP000054937">
    <property type="component" value="Unassembled WGS sequence"/>
</dbReference>
<comment type="caution">
    <text evidence="2">The sequence shown here is derived from an EMBL/GenBank/DDBJ whole genome shotgun (WGS) entry which is preliminary data.</text>
</comment>
<protein>
    <submittedName>
        <fullName evidence="2">Uncharacterized protein</fullName>
    </submittedName>
</protein>
<sequence length="152" mass="18057">MKLVVGFEQIKFIRKRKFQNTSQIDFLKSLKDARKLILLEPKLRIYIKDIQMTLNKQKIDFDISTDEDLSQDSVISGSEDDDSQFSNDCENYYYQLYNQKQQNSLNDVHEEMEQMEQSEKNLQGSLGNQIQKKSYTDKNKQGMKQSKYLYNK</sequence>
<dbReference type="InParanoid" id="A0A0V0QBT3"/>
<feature type="compositionally biased region" description="Polar residues" evidence="1">
    <location>
        <begin position="120"/>
        <end position="133"/>
    </location>
</feature>
<accession>A0A0V0QBT3</accession>
<evidence type="ECO:0000256" key="1">
    <source>
        <dbReference type="SAM" id="MobiDB-lite"/>
    </source>
</evidence>
<feature type="region of interest" description="Disordered" evidence="1">
    <location>
        <begin position="67"/>
        <end position="86"/>
    </location>
</feature>
<reference evidence="2 3" key="1">
    <citation type="journal article" date="2015" name="Sci. Rep.">
        <title>Genome of the facultative scuticociliatosis pathogen Pseudocohnilembus persalinus provides insight into its virulence through horizontal gene transfer.</title>
        <authorList>
            <person name="Xiong J."/>
            <person name="Wang G."/>
            <person name="Cheng J."/>
            <person name="Tian M."/>
            <person name="Pan X."/>
            <person name="Warren A."/>
            <person name="Jiang C."/>
            <person name="Yuan D."/>
            <person name="Miao W."/>
        </authorList>
    </citation>
    <scope>NUCLEOTIDE SEQUENCE [LARGE SCALE GENOMIC DNA]</scope>
    <source>
        <strain evidence="2">36N120E</strain>
    </source>
</reference>
<proteinExistence type="predicted"/>
<feature type="region of interest" description="Disordered" evidence="1">
    <location>
        <begin position="109"/>
        <end position="152"/>
    </location>
</feature>
<keyword evidence="3" id="KW-1185">Reference proteome</keyword>
<evidence type="ECO:0000313" key="2">
    <source>
        <dbReference type="EMBL" id="KRW99508.1"/>
    </source>
</evidence>
<evidence type="ECO:0000313" key="3">
    <source>
        <dbReference type="Proteomes" id="UP000054937"/>
    </source>
</evidence>
<dbReference type="AlphaFoldDB" id="A0A0V0QBT3"/>
<name>A0A0V0QBT3_PSEPJ</name>
<gene>
    <name evidence="2" type="ORF">PPERSA_03978</name>
</gene>
<organism evidence="2 3">
    <name type="scientific">Pseudocohnilembus persalinus</name>
    <name type="common">Ciliate</name>
    <dbReference type="NCBI Taxonomy" id="266149"/>
    <lineage>
        <taxon>Eukaryota</taxon>
        <taxon>Sar</taxon>
        <taxon>Alveolata</taxon>
        <taxon>Ciliophora</taxon>
        <taxon>Intramacronucleata</taxon>
        <taxon>Oligohymenophorea</taxon>
        <taxon>Scuticociliatia</taxon>
        <taxon>Philasterida</taxon>
        <taxon>Pseudocohnilembidae</taxon>
        <taxon>Pseudocohnilembus</taxon>
    </lineage>
</organism>